<dbReference type="PANTHER" id="PTHR43798">
    <property type="entry name" value="MONOACYLGLYCEROL LIPASE"/>
    <property type="match status" value="1"/>
</dbReference>
<dbReference type="GO" id="GO:0018786">
    <property type="term" value="F:haloalkane dehalogenase activity"/>
    <property type="evidence" value="ECO:0007669"/>
    <property type="project" value="UniProtKB-EC"/>
</dbReference>
<dbReference type="RefSeq" id="WP_181883209.1">
    <property type="nucleotide sequence ID" value="NZ_UGUS01000002.1"/>
</dbReference>
<keyword evidence="2" id="KW-0378">Hydrolase</keyword>
<proteinExistence type="predicted"/>
<organism evidence="2 3">
    <name type="scientific">Pseudomonas fluorescens</name>
    <dbReference type="NCBI Taxonomy" id="294"/>
    <lineage>
        <taxon>Bacteria</taxon>
        <taxon>Pseudomonadati</taxon>
        <taxon>Pseudomonadota</taxon>
        <taxon>Gammaproteobacteria</taxon>
        <taxon>Pseudomonadales</taxon>
        <taxon>Pseudomonadaceae</taxon>
        <taxon>Pseudomonas</taxon>
    </lineage>
</organism>
<evidence type="ECO:0000313" key="3">
    <source>
        <dbReference type="Proteomes" id="UP000255125"/>
    </source>
</evidence>
<gene>
    <name evidence="2" type="primary">dhaA</name>
    <name evidence="2" type="ORF">NCTC10392_02775</name>
</gene>
<accession>A0A379IDI0</accession>
<name>A0A379IDI0_PSEFL</name>
<dbReference type="AlphaFoldDB" id="A0A379IDI0"/>
<dbReference type="InterPro" id="IPR000073">
    <property type="entry name" value="AB_hydrolase_1"/>
</dbReference>
<dbReference type="InterPro" id="IPR029058">
    <property type="entry name" value="AB_hydrolase_fold"/>
</dbReference>
<dbReference type="EMBL" id="UGUS01000002">
    <property type="protein sequence ID" value="SUD30849.1"/>
    <property type="molecule type" value="Genomic_DNA"/>
</dbReference>
<evidence type="ECO:0000259" key="1">
    <source>
        <dbReference type="Pfam" id="PF00561"/>
    </source>
</evidence>
<evidence type="ECO:0000313" key="2">
    <source>
        <dbReference type="EMBL" id="SUD30849.1"/>
    </source>
</evidence>
<reference evidence="2 3" key="1">
    <citation type="submission" date="2018-06" db="EMBL/GenBank/DDBJ databases">
        <authorList>
            <consortium name="Pathogen Informatics"/>
            <person name="Doyle S."/>
        </authorList>
    </citation>
    <scope>NUCLEOTIDE SEQUENCE [LARGE SCALE GENOMIC DNA]</scope>
    <source>
        <strain evidence="2 3">NCTC10392</strain>
    </source>
</reference>
<dbReference type="Gene3D" id="3.40.50.1820">
    <property type="entry name" value="alpha/beta hydrolase"/>
    <property type="match status" value="1"/>
</dbReference>
<dbReference type="InterPro" id="IPR050266">
    <property type="entry name" value="AB_hydrolase_sf"/>
</dbReference>
<sequence>MKVFVTGRGDRLRYHEIYKGESPVLFIHGLGCSCSSDYPAVVMSSAYPRLKTILVDLMGAGFSDKPTDIDYSGSGLVEILTEFVNSWGDLNFSIFAHSAGALVALELAERMADRVDSLILCEPGINKYGAEFLSGIVSMTMDEFVATGFKKTVGQLSDDANDSWLGSFSIYSPYAIYQWAQSVVIEDRLAWAPKFKLLKTKQKGVIISDKTAGGDFSFFTRRLQELSATRLLN</sequence>
<dbReference type="Pfam" id="PF00561">
    <property type="entry name" value="Abhydrolase_1"/>
    <property type="match status" value="1"/>
</dbReference>
<feature type="domain" description="AB hydrolase-1" evidence="1">
    <location>
        <begin position="23"/>
        <end position="159"/>
    </location>
</feature>
<dbReference type="Proteomes" id="UP000255125">
    <property type="component" value="Unassembled WGS sequence"/>
</dbReference>
<protein>
    <submittedName>
        <fullName evidence="2">Putative meta-cleavage compound hydrolase</fullName>
        <ecNumber evidence="2">3.8.1.5</ecNumber>
    </submittedName>
</protein>
<dbReference type="PROSITE" id="PS51257">
    <property type="entry name" value="PROKAR_LIPOPROTEIN"/>
    <property type="match status" value="1"/>
</dbReference>
<dbReference type="EC" id="3.8.1.5" evidence="2"/>
<dbReference type="SUPFAM" id="SSF53474">
    <property type="entry name" value="alpha/beta-Hydrolases"/>
    <property type="match status" value="1"/>
</dbReference>